<protein>
    <submittedName>
        <fullName evidence="1">Uncharacterized protein</fullName>
    </submittedName>
</protein>
<dbReference type="RefSeq" id="WP_267777894.1">
    <property type="nucleotide sequence ID" value="NZ_JAPNKE010000002.1"/>
</dbReference>
<sequence>MSDGTYTPADAIVVRVGADPGPADLRLPDDASAGPTAYVELRLLTAPEADEHAADDEEAADARPLLDLPAPPALPAPYLVHPYFQSRAFTGRAADLAELDAWLAHGRPARVLVALGGVGKSALAWAWTLRRLADAPWAGCMWWSSTRAARPSTACSATSRSTPPAWRPRRRCARIGGRSSGRSSRPCTRGRSCWCSTAWSAL</sequence>
<keyword evidence="2" id="KW-1185">Reference proteome</keyword>
<reference evidence="1" key="1">
    <citation type="submission" date="2022-11" db="EMBL/GenBank/DDBJ databases">
        <title>Minimal conservation of predation-associated metabolite biosynthetic gene clusters underscores biosynthetic potential of Myxococcota including descriptions for ten novel species: Archangium lansinium sp. nov., Myxococcus landrumus sp. nov., Nannocystis bai.</title>
        <authorList>
            <person name="Ahearne A."/>
            <person name="Stevens C."/>
            <person name="Phillips K."/>
        </authorList>
    </citation>
    <scope>NUCLEOTIDE SEQUENCE</scope>
    <source>
        <strain evidence="1">Na p29</strain>
    </source>
</reference>
<dbReference type="EMBL" id="JAPNKE010000002">
    <property type="protein sequence ID" value="MCY1013772.1"/>
    <property type="molecule type" value="Genomic_DNA"/>
</dbReference>
<organism evidence="1 2">
    <name type="scientific">Nannocystis pusilla</name>
    <dbReference type="NCBI Taxonomy" id="889268"/>
    <lineage>
        <taxon>Bacteria</taxon>
        <taxon>Pseudomonadati</taxon>
        <taxon>Myxococcota</taxon>
        <taxon>Polyangia</taxon>
        <taxon>Nannocystales</taxon>
        <taxon>Nannocystaceae</taxon>
        <taxon>Nannocystis</taxon>
    </lineage>
</organism>
<gene>
    <name evidence="1" type="ORF">OV079_51265</name>
</gene>
<proteinExistence type="predicted"/>
<dbReference type="Gene3D" id="3.40.50.300">
    <property type="entry name" value="P-loop containing nucleotide triphosphate hydrolases"/>
    <property type="match status" value="1"/>
</dbReference>
<dbReference type="Proteomes" id="UP001150924">
    <property type="component" value="Unassembled WGS sequence"/>
</dbReference>
<dbReference type="AlphaFoldDB" id="A0A9X3F0F8"/>
<evidence type="ECO:0000313" key="2">
    <source>
        <dbReference type="Proteomes" id="UP001150924"/>
    </source>
</evidence>
<name>A0A9X3F0F8_9BACT</name>
<dbReference type="InterPro" id="IPR027417">
    <property type="entry name" value="P-loop_NTPase"/>
</dbReference>
<accession>A0A9X3F0F8</accession>
<evidence type="ECO:0000313" key="1">
    <source>
        <dbReference type="EMBL" id="MCY1013772.1"/>
    </source>
</evidence>
<comment type="caution">
    <text evidence="1">The sequence shown here is derived from an EMBL/GenBank/DDBJ whole genome shotgun (WGS) entry which is preliminary data.</text>
</comment>